<evidence type="ECO:0000313" key="19">
    <source>
        <dbReference type="Proteomes" id="UP000663882"/>
    </source>
</evidence>
<dbReference type="OrthoDB" id="10071887at2759"/>
<dbReference type="GO" id="GO:0005886">
    <property type="term" value="C:plasma membrane"/>
    <property type="evidence" value="ECO:0007669"/>
    <property type="project" value="UniProtKB-SubCell"/>
</dbReference>
<evidence type="ECO:0000256" key="10">
    <source>
        <dbReference type="ARBA" id="ARBA00023170"/>
    </source>
</evidence>
<evidence type="ECO:0000256" key="3">
    <source>
        <dbReference type="ARBA" id="ARBA00022475"/>
    </source>
</evidence>
<evidence type="ECO:0000256" key="7">
    <source>
        <dbReference type="ARBA" id="ARBA00023040"/>
    </source>
</evidence>
<dbReference type="PANTHER" id="PTHR24248">
    <property type="entry name" value="ADRENERGIC RECEPTOR-RELATED G-PROTEIN COUPLED RECEPTOR"/>
    <property type="match status" value="1"/>
</dbReference>
<keyword evidence="11" id="KW-0325">Glycoprotein</keyword>
<dbReference type="GO" id="GO:0043410">
    <property type="term" value="P:positive regulation of MAPK cascade"/>
    <property type="evidence" value="ECO:0007669"/>
    <property type="project" value="TreeGrafter"/>
</dbReference>
<dbReference type="Pfam" id="PF00001">
    <property type="entry name" value="7tm_1"/>
    <property type="match status" value="2"/>
</dbReference>
<dbReference type="PRINTS" id="PR00530">
    <property type="entry name" value="HISTAMINEH1R"/>
</dbReference>
<reference evidence="18" key="1">
    <citation type="submission" date="2021-02" db="EMBL/GenBank/DDBJ databases">
        <authorList>
            <person name="Nowell W R."/>
        </authorList>
    </citation>
    <scope>NUCLEOTIDE SEQUENCE</scope>
</reference>
<keyword evidence="3" id="KW-1003">Cell membrane</keyword>
<keyword evidence="12 14" id="KW-0807">Transducer</keyword>
<evidence type="ECO:0000256" key="6">
    <source>
        <dbReference type="ARBA" id="ARBA00022989"/>
    </source>
</evidence>
<dbReference type="Pfam" id="PF25033">
    <property type="entry name" value="VPS13_M"/>
    <property type="match status" value="1"/>
</dbReference>
<sequence length="1254" mass="145086">IISQQSEDNELLSVSMVLFNYPKIHTKALDDVDCSVKINFAKAKILFLYKYVDQIMGFLDILNISKSAIDVAQNQIDAVYEQVQNIQNQAYKLHLNATFNAPNIIIPINAYSDEALCLDLGKLILQTKFIDDPEIILIEQQQVNIENVRARRVKLNKNNNEIENEIILLECANLKIDINRLLYPEKIKFTAYISVNMQWDLIHFQLAKDDYLCVMKILMENFNDQTITNIIREQYRYQQEQQKQEEDALRNAVIKKQTAWQIGEIFEKIKVHAEIKKLALTLYLGESNLINRHVKHEENLKLVKVEINIFEVIYRQHSDSSYKVIARVKNFLFDDLRETHKTDTVTHMMDRHFTVDPNAYMLIASLEFKSKDSIRLKDQQRLNIQLESLYICIKLDYLIILKDFFMSNIPIDDKNKSKNQEIIMTTSTLSSIETTNNNVETRIDILVKNPEIILLEDQHNSNSNCLVLNFALDIRALNIGDNTNLFGALNDLTIYSSKFAELKSSKVKYRILQPTKVDLSIIIDLEQQKIDIRFSHIIINITPAAARILIGVTSSLSKHEPTNKQEKFDMQTMFKPKPINESDFWYLQDINDLPSQKNSLIENKKKKQESCLSQQLVLTLTTMEIKLDVGFGLVTKPVVAMCLSNWTVDLKNWSDQMTASLTMNIEAALYNEHTRAWEPLIEPTLDKNTGHLSPWNITCSITPVGNLFILSLATADLIVGCFVMPIAGIYAIMEKWNMGLVLCQIWLSVDFTASTASIFNLLTLSLDRYWSITSPLQYLGKRTRPRALLLIGFAWGLSLLWVIPIFGWQHFFNNGTSGIPPTKCEPEYTHSKIFKVSTAIINFYLPLLVLISLNARIYYEIKRRYKSVLLQRHSNQLNESSSNHKFNSLTKYTRSPITMTICDSDKQLCSTPINLNENDCLITSKRSIIKNDNNSTLRINFKEKKNRSIISNQIPIIRRSSLKRAYSFVETKPYTQDQYTWCTNHLEHSSSLLKPTSTLKLRPYHTVSKHRLNVDERCFKHRHDYHPCRLYSNEQFGIIHKHHNDSCNYHTIQCRPSSRNITNRTTCTCRRCSLSDTIRASTTMNIFNLCHCCSTATSAITIHSNVEPFHTTTKLSSSSLSSSASRKQNAMSSYNLERNSISSNILFHSNSKIQRQTSNKIKQSTIWNQQEKAFRQLFAIVFGFTCCFLPYFIIYMVVAYCGSCVSERIVTATIWFGYVNSTINPFLYALSNKHFRRTFNRILKRDYRRQSYYN</sequence>
<organism evidence="18 19">
    <name type="scientific">Rotaria sordida</name>
    <dbReference type="NCBI Taxonomy" id="392033"/>
    <lineage>
        <taxon>Eukaryota</taxon>
        <taxon>Metazoa</taxon>
        <taxon>Spiralia</taxon>
        <taxon>Gnathifera</taxon>
        <taxon>Rotifera</taxon>
        <taxon>Eurotatoria</taxon>
        <taxon>Bdelloidea</taxon>
        <taxon>Philodinida</taxon>
        <taxon>Philodinidae</taxon>
        <taxon>Rotaria</taxon>
    </lineage>
</organism>
<keyword evidence="9" id="KW-1015">Disulfide bond</keyword>
<comment type="function">
    <text evidence="13">G-protein-coupled receptor for histamine, a biogenic amine that functions as an immune modulator and a neurotransmitter. Through the H1 receptor, histamine mediates the contraction of smooth muscles and increases capillary permeability due to contraction of terminal venules. Also mediates neurotransmission in the central nervous system and thereby regulates circadian rhythms, emotional and locomotor activities as well as cognitive functions.</text>
</comment>
<evidence type="ECO:0000256" key="9">
    <source>
        <dbReference type="ARBA" id="ARBA00023157"/>
    </source>
</evidence>
<dbReference type="PANTHER" id="PTHR24248:SF204">
    <property type="entry name" value="HISTAMINE H1 RECEPTOR"/>
    <property type="match status" value="1"/>
</dbReference>
<dbReference type="Gene3D" id="1.20.1070.10">
    <property type="entry name" value="Rhodopsin 7-helix transmembrane proteins"/>
    <property type="match status" value="2"/>
</dbReference>
<dbReference type="PROSITE" id="PS50262">
    <property type="entry name" value="G_PROTEIN_RECEP_F1_2"/>
    <property type="match status" value="1"/>
</dbReference>
<feature type="transmembrane region" description="Helical" evidence="16">
    <location>
        <begin position="787"/>
        <end position="808"/>
    </location>
</feature>
<evidence type="ECO:0000256" key="2">
    <source>
        <dbReference type="ARBA" id="ARBA00015317"/>
    </source>
</evidence>
<evidence type="ECO:0000313" key="18">
    <source>
        <dbReference type="EMBL" id="CAF1371784.1"/>
    </source>
</evidence>
<evidence type="ECO:0000256" key="14">
    <source>
        <dbReference type="RuleBase" id="RU000688"/>
    </source>
</evidence>
<dbReference type="InterPro" id="IPR056747">
    <property type="entry name" value="VPS13-like_M"/>
</dbReference>
<keyword evidence="15" id="KW-0175">Coiled coil</keyword>
<feature type="non-terminal residue" evidence="18">
    <location>
        <position position="1"/>
    </location>
</feature>
<dbReference type="InterPro" id="IPR017452">
    <property type="entry name" value="GPCR_Rhodpsn_7TM"/>
</dbReference>
<dbReference type="AlphaFoldDB" id="A0A815J0N1"/>
<feature type="transmembrane region" description="Helical" evidence="16">
    <location>
        <begin position="839"/>
        <end position="859"/>
    </location>
</feature>
<protein>
    <recommendedName>
        <fullName evidence="2">Histamine H1 receptor</fullName>
    </recommendedName>
</protein>
<dbReference type="GO" id="GO:0043114">
    <property type="term" value="P:regulation of vascular permeability"/>
    <property type="evidence" value="ECO:0007669"/>
    <property type="project" value="InterPro"/>
</dbReference>
<feature type="transmembrane region" description="Helical" evidence="16">
    <location>
        <begin position="707"/>
        <end position="733"/>
    </location>
</feature>
<keyword evidence="7 14" id="KW-0297">G-protein coupled receptor</keyword>
<dbReference type="EMBL" id="CAJNOO010004177">
    <property type="protein sequence ID" value="CAF1371784.1"/>
    <property type="molecule type" value="Genomic_DNA"/>
</dbReference>
<comment type="similarity">
    <text evidence="14">Belongs to the G-protein coupled receptor 1 family.</text>
</comment>
<keyword evidence="6 16" id="KW-1133">Transmembrane helix</keyword>
<keyword evidence="10 14" id="KW-0675">Receptor</keyword>
<evidence type="ECO:0000259" key="17">
    <source>
        <dbReference type="PROSITE" id="PS50262"/>
    </source>
</evidence>
<dbReference type="PROSITE" id="PS00237">
    <property type="entry name" value="G_PROTEIN_RECEP_F1_1"/>
    <property type="match status" value="1"/>
</dbReference>
<evidence type="ECO:0000256" key="16">
    <source>
        <dbReference type="SAM" id="Phobius"/>
    </source>
</evidence>
<feature type="coiled-coil region" evidence="15">
    <location>
        <begin position="138"/>
        <end position="172"/>
    </location>
</feature>
<evidence type="ECO:0000256" key="5">
    <source>
        <dbReference type="ARBA" id="ARBA00022692"/>
    </source>
</evidence>
<accession>A0A815J0N1</accession>
<dbReference type="InterPro" id="IPR000276">
    <property type="entry name" value="GPCR_Rhodpsn"/>
</dbReference>
<feature type="transmembrane region" description="Helical" evidence="16">
    <location>
        <begin position="1212"/>
        <end position="1231"/>
    </location>
</feature>
<evidence type="ECO:0000256" key="1">
    <source>
        <dbReference type="ARBA" id="ARBA00004651"/>
    </source>
</evidence>
<dbReference type="SUPFAM" id="SSF81321">
    <property type="entry name" value="Family A G protein-coupled receptor-like"/>
    <property type="match status" value="1"/>
</dbReference>
<evidence type="ECO:0000256" key="8">
    <source>
        <dbReference type="ARBA" id="ARBA00023136"/>
    </source>
</evidence>
<comment type="caution">
    <text evidence="18">The sequence shown here is derived from an EMBL/GenBank/DDBJ whole genome shotgun (WGS) entry which is preliminary data.</text>
</comment>
<keyword evidence="8 16" id="KW-0472">Membrane</keyword>
<gene>
    <name evidence="18" type="ORF">RFH988_LOCUS33378</name>
</gene>
<dbReference type="InterPro" id="IPR000921">
    <property type="entry name" value="Histamine_H1_rcpt"/>
</dbReference>
<evidence type="ECO:0000256" key="15">
    <source>
        <dbReference type="SAM" id="Coils"/>
    </source>
</evidence>
<dbReference type="GO" id="GO:0045907">
    <property type="term" value="P:positive regulation of vasoconstriction"/>
    <property type="evidence" value="ECO:0007669"/>
    <property type="project" value="InterPro"/>
</dbReference>
<evidence type="ECO:0000256" key="4">
    <source>
        <dbReference type="ARBA" id="ARBA00022553"/>
    </source>
</evidence>
<feature type="transmembrane region" description="Helical" evidence="16">
    <location>
        <begin position="1177"/>
        <end position="1200"/>
    </location>
</feature>
<keyword evidence="5 14" id="KW-0812">Transmembrane</keyword>
<dbReference type="PRINTS" id="PR00237">
    <property type="entry name" value="GPCRRHODOPSN"/>
</dbReference>
<dbReference type="GO" id="GO:0071880">
    <property type="term" value="P:adenylate cyclase-activating adrenergic receptor signaling pathway"/>
    <property type="evidence" value="ECO:0007669"/>
    <property type="project" value="TreeGrafter"/>
</dbReference>
<feature type="domain" description="G-protein coupled receptors family 1 profile" evidence="17">
    <location>
        <begin position="706"/>
        <end position="1228"/>
    </location>
</feature>
<dbReference type="Proteomes" id="UP000663882">
    <property type="component" value="Unassembled WGS sequence"/>
</dbReference>
<comment type="subcellular location">
    <subcellularLocation>
        <location evidence="1">Cell membrane</location>
        <topology evidence="1">Multi-pass membrane protein</topology>
    </subcellularLocation>
</comment>
<dbReference type="GO" id="GO:0004969">
    <property type="term" value="F:histamine receptor activity"/>
    <property type="evidence" value="ECO:0007669"/>
    <property type="project" value="InterPro"/>
</dbReference>
<evidence type="ECO:0000256" key="12">
    <source>
        <dbReference type="ARBA" id="ARBA00023224"/>
    </source>
</evidence>
<keyword evidence="4" id="KW-0597">Phosphoprotein</keyword>
<evidence type="ECO:0000256" key="11">
    <source>
        <dbReference type="ARBA" id="ARBA00023180"/>
    </source>
</evidence>
<evidence type="ECO:0000256" key="13">
    <source>
        <dbReference type="ARBA" id="ARBA00045624"/>
    </source>
</evidence>
<name>A0A815J0N1_9BILA</name>
<proteinExistence type="inferred from homology"/>